<dbReference type="EMBL" id="AMWN01000007">
    <property type="protein sequence ID" value="EXJ81738.1"/>
    <property type="molecule type" value="Genomic_DNA"/>
</dbReference>
<evidence type="ECO:0000313" key="3">
    <source>
        <dbReference type="Proteomes" id="UP000019484"/>
    </source>
</evidence>
<organism evidence="2 3">
    <name type="scientific">Capronia coronata CBS 617.96</name>
    <dbReference type="NCBI Taxonomy" id="1182541"/>
    <lineage>
        <taxon>Eukaryota</taxon>
        <taxon>Fungi</taxon>
        <taxon>Dikarya</taxon>
        <taxon>Ascomycota</taxon>
        <taxon>Pezizomycotina</taxon>
        <taxon>Eurotiomycetes</taxon>
        <taxon>Chaetothyriomycetidae</taxon>
        <taxon>Chaetothyriales</taxon>
        <taxon>Herpotrichiellaceae</taxon>
        <taxon>Capronia</taxon>
    </lineage>
</organism>
<sequence length="607" mass="67799">MLLPPRSRRAKAHPPARNSSRRQGRPMKAASELRPTRKARTEYAQLLHSQASGATATSKTQSSHQLSHLESLPVELIEHIFFYSFEVNMPRASTYLAQVLSKPSIYKALTLFAYFDNLGDGIPVETYHFRPAEYRRISLDEKLRLQTGILGCKWFTSRLLKSCMPALSRLQMVQAWHHESRAERTLNISPDEPSLSAPLVANERLRSVASLPAIDDEPGMEKHFLAKLEQQQAQTKPRDRVLGPTGDNNTLPRIMEWSSSIDEDGQLHKTIHHATSVLAARVLLDRIVCGSPWTDSKLELLQLLRQGMRFLVAAHVLEISAAALFQGMASAIREGHEQALLVLLELHYATMRLHPTYDRGHFDGTGIWERRYLVAPFAHPLPVDLFHLAVKQKYASQDDAEAGKERPSRAHTQSQLEARLDGEGYLARIQHMGESSSQSQSETDSRADGQHEPPLHPDSHSHPDGHEHEHEQDKMQGSSSLRSHEHHTSTARILGLLLREGIDSVSPDDQILTRWAAHTWANSASSLERRLAQWLLEHMSGSVASGADDYGLALTRGEALLVNGKLSSRRRPGHYPFPETSFTDEIGYLVEGAVGDVVRARDGGPCG</sequence>
<name>W9XNC7_9EURO</name>
<accession>W9XNC7</accession>
<evidence type="ECO:0000256" key="1">
    <source>
        <dbReference type="SAM" id="MobiDB-lite"/>
    </source>
</evidence>
<dbReference type="HOGENOM" id="CLU_527849_0_0_1"/>
<feature type="region of interest" description="Disordered" evidence="1">
    <location>
        <begin position="432"/>
        <end position="487"/>
    </location>
</feature>
<keyword evidence="3" id="KW-1185">Reference proteome</keyword>
<feature type="compositionally biased region" description="Basic residues" evidence="1">
    <location>
        <begin position="1"/>
        <end position="25"/>
    </location>
</feature>
<dbReference type="AlphaFoldDB" id="W9XNC7"/>
<dbReference type="GeneID" id="19162658"/>
<dbReference type="RefSeq" id="XP_007726859.1">
    <property type="nucleotide sequence ID" value="XM_007728669.1"/>
</dbReference>
<feature type="compositionally biased region" description="Basic and acidic residues" evidence="1">
    <location>
        <begin position="443"/>
        <end position="474"/>
    </location>
</feature>
<evidence type="ECO:0000313" key="2">
    <source>
        <dbReference type="EMBL" id="EXJ81738.1"/>
    </source>
</evidence>
<feature type="region of interest" description="Disordered" evidence="1">
    <location>
        <begin position="397"/>
        <end position="416"/>
    </location>
</feature>
<gene>
    <name evidence="2" type="ORF">A1O1_07803</name>
</gene>
<dbReference type="OrthoDB" id="4167490at2759"/>
<protein>
    <submittedName>
        <fullName evidence="2">Uncharacterized protein</fullName>
    </submittedName>
</protein>
<feature type="region of interest" description="Disordered" evidence="1">
    <location>
        <begin position="1"/>
        <end position="37"/>
    </location>
</feature>
<dbReference type="eggNOG" id="ENOG502T0X6">
    <property type="taxonomic scope" value="Eukaryota"/>
</dbReference>
<comment type="caution">
    <text evidence="2">The sequence shown here is derived from an EMBL/GenBank/DDBJ whole genome shotgun (WGS) entry which is preliminary data.</text>
</comment>
<proteinExistence type="predicted"/>
<dbReference type="Proteomes" id="UP000019484">
    <property type="component" value="Unassembled WGS sequence"/>
</dbReference>
<reference evidence="2 3" key="1">
    <citation type="submission" date="2013-03" db="EMBL/GenBank/DDBJ databases">
        <title>The Genome Sequence of Capronia coronata CBS 617.96.</title>
        <authorList>
            <consortium name="The Broad Institute Genomics Platform"/>
            <person name="Cuomo C."/>
            <person name="de Hoog S."/>
            <person name="Gorbushina A."/>
            <person name="Walker B."/>
            <person name="Young S.K."/>
            <person name="Zeng Q."/>
            <person name="Gargeya S."/>
            <person name="Fitzgerald M."/>
            <person name="Haas B."/>
            <person name="Abouelleil A."/>
            <person name="Allen A.W."/>
            <person name="Alvarado L."/>
            <person name="Arachchi H.M."/>
            <person name="Berlin A.M."/>
            <person name="Chapman S.B."/>
            <person name="Gainer-Dewar J."/>
            <person name="Goldberg J."/>
            <person name="Griggs A."/>
            <person name="Gujja S."/>
            <person name="Hansen M."/>
            <person name="Howarth C."/>
            <person name="Imamovic A."/>
            <person name="Ireland A."/>
            <person name="Larimer J."/>
            <person name="McCowan C."/>
            <person name="Murphy C."/>
            <person name="Pearson M."/>
            <person name="Poon T.W."/>
            <person name="Priest M."/>
            <person name="Roberts A."/>
            <person name="Saif S."/>
            <person name="Shea T."/>
            <person name="Sisk P."/>
            <person name="Sykes S."/>
            <person name="Wortman J."/>
            <person name="Nusbaum C."/>
            <person name="Birren B."/>
        </authorList>
    </citation>
    <scope>NUCLEOTIDE SEQUENCE [LARGE SCALE GENOMIC DNA]</scope>
    <source>
        <strain evidence="2 3">CBS 617.96</strain>
    </source>
</reference>